<organism evidence="1 2">
    <name type="scientific">Marinobacter nanhaiticus D15-8W</name>
    <dbReference type="NCBI Taxonomy" id="626887"/>
    <lineage>
        <taxon>Bacteria</taxon>
        <taxon>Pseudomonadati</taxon>
        <taxon>Pseudomonadota</taxon>
        <taxon>Gammaproteobacteria</taxon>
        <taxon>Pseudomonadales</taxon>
        <taxon>Marinobacteraceae</taxon>
        <taxon>Marinobacter</taxon>
    </lineage>
</organism>
<evidence type="ECO:0000313" key="2">
    <source>
        <dbReference type="Proteomes" id="UP000013165"/>
    </source>
</evidence>
<keyword evidence="2" id="KW-1185">Reference proteome</keyword>
<protein>
    <submittedName>
        <fullName evidence="1">Uncharacterized protein</fullName>
    </submittedName>
</protein>
<evidence type="ECO:0000313" key="1">
    <source>
        <dbReference type="EMBL" id="ENO13496.1"/>
    </source>
</evidence>
<dbReference type="Proteomes" id="UP000013165">
    <property type="component" value="Unassembled WGS sequence"/>
</dbReference>
<proteinExistence type="predicted"/>
<sequence>MSKELDDKYHRLALEALHRGLVGHELQVQIGDEEIISTEVLRAFEFSGDILRNNQESQHVRMVADTVFETCIRLARCLYFSGEARTLVLHENEHILDAESQLVTLRRNMSHLKTLLDNG</sequence>
<dbReference type="RefSeq" id="WP_004581721.1">
    <property type="nucleotide sequence ID" value="NZ_AP028878.1"/>
</dbReference>
<reference evidence="1 2" key="1">
    <citation type="journal article" date="2013" name="Genome Announc.">
        <title>Genome Sequence of the Polycyclic Aromatic Hydrocarbon-Degrading Bacterium Strain Marinobacter nanhaiticus D15-8WT.</title>
        <authorList>
            <person name="Cui Z."/>
            <person name="Gao W."/>
            <person name="Li Q."/>
            <person name="Xu G."/>
            <person name="Zheng L."/>
        </authorList>
    </citation>
    <scope>NUCLEOTIDE SEQUENCE [LARGE SCALE GENOMIC DNA]</scope>
    <source>
        <strain evidence="1 2">D15-8W</strain>
    </source>
</reference>
<dbReference type="STRING" id="626887.J057_18910"/>
<dbReference type="EMBL" id="APLQ01000014">
    <property type="protein sequence ID" value="ENO13496.1"/>
    <property type="molecule type" value="Genomic_DNA"/>
</dbReference>
<gene>
    <name evidence="1" type="ORF">J057_18910</name>
</gene>
<dbReference type="AlphaFoldDB" id="N6WPJ1"/>
<name>N6WPJ1_9GAMM</name>
<dbReference type="OrthoDB" id="7065158at2"/>
<comment type="caution">
    <text evidence="1">The sequence shown here is derived from an EMBL/GenBank/DDBJ whole genome shotgun (WGS) entry which is preliminary data.</text>
</comment>
<accession>N6WPJ1</accession>
<dbReference type="HOGENOM" id="CLU_2106017_0_0_6"/>